<evidence type="ECO:0000313" key="1">
    <source>
        <dbReference type="EMBL" id="CAG8821803.1"/>
    </source>
</evidence>
<accession>A0ACA9S2T7</accession>
<evidence type="ECO:0000313" key="2">
    <source>
        <dbReference type="Proteomes" id="UP000789920"/>
    </source>
</evidence>
<dbReference type="Proteomes" id="UP000789920">
    <property type="component" value="Unassembled WGS sequence"/>
</dbReference>
<organism evidence="1 2">
    <name type="scientific">Racocetra persica</name>
    <dbReference type="NCBI Taxonomy" id="160502"/>
    <lineage>
        <taxon>Eukaryota</taxon>
        <taxon>Fungi</taxon>
        <taxon>Fungi incertae sedis</taxon>
        <taxon>Mucoromycota</taxon>
        <taxon>Glomeromycotina</taxon>
        <taxon>Glomeromycetes</taxon>
        <taxon>Diversisporales</taxon>
        <taxon>Gigasporaceae</taxon>
        <taxon>Racocetra</taxon>
    </lineage>
</organism>
<proteinExistence type="predicted"/>
<dbReference type="EMBL" id="CAJVQC010085371">
    <property type="protein sequence ID" value="CAG8821803.1"/>
    <property type="molecule type" value="Genomic_DNA"/>
</dbReference>
<reference evidence="1" key="1">
    <citation type="submission" date="2021-06" db="EMBL/GenBank/DDBJ databases">
        <authorList>
            <person name="Kallberg Y."/>
            <person name="Tangrot J."/>
            <person name="Rosling A."/>
        </authorList>
    </citation>
    <scope>NUCLEOTIDE SEQUENCE</scope>
    <source>
        <strain evidence="1">MA461A</strain>
    </source>
</reference>
<gene>
    <name evidence="1" type="ORF">RPERSI_LOCUS25664</name>
</gene>
<feature type="non-terminal residue" evidence="1">
    <location>
        <position position="71"/>
    </location>
</feature>
<protein>
    <submittedName>
        <fullName evidence="1">3865_t:CDS:1</fullName>
    </submittedName>
</protein>
<sequence length="71" mass="8368">MPLLDDVFETNSGRSNEEANDEYEEPEVENIKTIEQVLWIWIEKHTKMCKYSLDIRKCEVSECCSPKRASE</sequence>
<keyword evidence="2" id="KW-1185">Reference proteome</keyword>
<comment type="caution">
    <text evidence="1">The sequence shown here is derived from an EMBL/GenBank/DDBJ whole genome shotgun (WGS) entry which is preliminary data.</text>
</comment>
<name>A0ACA9S2T7_9GLOM</name>